<dbReference type="SMART" id="SM00754">
    <property type="entry name" value="CHRD"/>
    <property type="match status" value="1"/>
</dbReference>
<dbReference type="AlphaFoldDB" id="A0A1I2W316"/>
<accession>A0A1I2W316</accession>
<feature type="signal peptide" evidence="2">
    <location>
        <begin position="1"/>
        <end position="21"/>
    </location>
</feature>
<name>A0A1I2W316_9BACT</name>
<feature type="domain" description="CHRD" evidence="3">
    <location>
        <begin position="35"/>
        <end position="159"/>
    </location>
</feature>
<evidence type="ECO:0000256" key="2">
    <source>
        <dbReference type="SAM" id="SignalP"/>
    </source>
</evidence>
<feature type="region of interest" description="Disordered" evidence="1">
    <location>
        <begin position="110"/>
        <end position="130"/>
    </location>
</feature>
<reference evidence="5" key="1">
    <citation type="submission" date="2016-10" db="EMBL/GenBank/DDBJ databases">
        <authorList>
            <person name="Varghese N."/>
            <person name="Submissions S."/>
        </authorList>
    </citation>
    <scope>NUCLEOTIDE SEQUENCE [LARGE SCALE GENOMIC DNA]</scope>
    <source>
        <strain evidence="5">LP51</strain>
    </source>
</reference>
<feature type="chain" id="PRO_5011555248" evidence="2">
    <location>
        <begin position="22"/>
        <end position="159"/>
    </location>
</feature>
<dbReference type="Pfam" id="PF07452">
    <property type="entry name" value="CHRD"/>
    <property type="match status" value="1"/>
</dbReference>
<proteinExistence type="predicted"/>
<dbReference type="PROSITE" id="PS50933">
    <property type="entry name" value="CHRD"/>
    <property type="match status" value="1"/>
</dbReference>
<dbReference type="PROSITE" id="PS51257">
    <property type="entry name" value="PROKAR_LIPOPROTEIN"/>
    <property type="match status" value="1"/>
</dbReference>
<dbReference type="OrthoDB" id="571052at2"/>
<dbReference type="InterPro" id="IPR010895">
    <property type="entry name" value="CHRD"/>
</dbReference>
<dbReference type="Proteomes" id="UP000198724">
    <property type="component" value="Unassembled WGS sequence"/>
</dbReference>
<organism evidence="4 5">
    <name type="scientific">Pontibacter chinhatensis</name>
    <dbReference type="NCBI Taxonomy" id="1436961"/>
    <lineage>
        <taxon>Bacteria</taxon>
        <taxon>Pseudomonadati</taxon>
        <taxon>Bacteroidota</taxon>
        <taxon>Cytophagia</taxon>
        <taxon>Cytophagales</taxon>
        <taxon>Hymenobacteraceae</taxon>
        <taxon>Pontibacter</taxon>
    </lineage>
</organism>
<evidence type="ECO:0000259" key="3">
    <source>
        <dbReference type="PROSITE" id="PS50933"/>
    </source>
</evidence>
<feature type="compositionally biased region" description="Polar residues" evidence="1">
    <location>
        <begin position="112"/>
        <end position="126"/>
    </location>
</feature>
<keyword evidence="5" id="KW-1185">Reference proteome</keyword>
<keyword evidence="2" id="KW-0732">Signal</keyword>
<evidence type="ECO:0000313" key="5">
    <source>
        <dbReference type="Proteomes" id="UP000198724"/>
    </source>
</evidence>
<sequence length="159" mass="17214">MENKYKNYVMCVALLLSGLLAACDDDEDNTQLDDEIEFNDVALLGSNERPGVVTTGAGEMDVVFNELNNTLSYTISWQLGNPADATTAMHFHGPADRDSSAPPVINIEEGFNQGSSGTISGSTRPLTQAEEDDLKAGRWYVNIHSTTHPNGELRGNLIP</sequence>
<dbReference type="EMBL" id="FOOT01000004">
    <property type="protein sequence ID" value="SFG95017.1"/>
    <property type="molecule type" value="Genomic_DNA"/>
</dbReference>
<gene>
    <name evidence="4" type="ORF">SAMN05421739_104468</name>
</gene>
<evidence type="ECO:0000313" key="4">
    <source>
        <dbReference type="EMBL" id="SFG95017.1"/>
    </source>
</evidence>
<dbReference type="STRING" id="1436961.SAMN05421739_104468"/>
<protein>
    <submittedName>
        <fullName evidence="4">CHRD domain-containing protein</fullName>
    </submittedName>
</protein>
<dbReference type="RefSeq" id="WP_092102787.1">
    <property type="nucleotide sequence ID" value="NZ_FOOT01000004.1"/>
</dbReference>
<evidence type="ECO:0000256" key="1">
    <source>
        <dbReference type="SAM" id="MobiDB-lite"/>
    </source>
</evidence>